<dbReference type="InterPro" id="IPR036397">
    <property type="entry name" value="RNaseH_sf"/>
</dbReference>
<dbReference type="GO" id="GO:0004523">
    <property type="term" value="F:RNA-DNA hybrid ribonuclease activity"/>
    <property type="evidence" value="ECO:0007669"/>
    <property type="project" value="InterPro"/>
</dbReference>
<reference evidence="3" key="1">
    <citation type="submission" date="2019-12" db="EMBL/GenBank/DDBJ databases">
        <title>Genome sequencing and annotation of Brassica cretica.</title>
        <authorList>
            <person name="Studholme D.J."/>
            <person name="Sarris P."/>
        </authorList>
    </citation>
    <scope>NUCLEOTIDE SEQUENCE</scope>
    <source>
        <strain evidence="3">PFS-109/04</strain>
        <tissue evidence="3">Leaf</tissue>
    </source>
</reference>
<dbReference type="Pfam" id="PF13456">
    <property type="entry name" value="RVT_3"/>
    <property type="match status" value="1"/>
</dbReference>
<feature type="region of interest" description="Disordered" evidence="1">
    <location>
        <begin position="1"/>
        <end position="31"/>
    </location>
</feature>
<dbReference type="Gene3D" id="3.30.420.10">
    <property type="entry name" value="Ribonuclease H-like superfamily/Ribonuclease H"/>
    <property type="match status" value="1"/>
</dbReference>
<comment type="caution">
    <text evidence="3">The sequence shown here is derived from an EMBL/GenBank/DDBJ whole genome shotgun (WGS) entry which is preliminary data.</text>
</comment>
<dbReference type="CDD" id="cd06222">
    <property type="entry name" value="RNase_H_like"/>
    <property type="match status" value="1"/>
</dbReference>
<gene>
    <name evidence="3" type="ORF">F2Q69_00004707</name>
</gene>
<proteinExistence type="predicted"/>
<dbReference type="InterPro" id="IPR044730">
    <property type="entry name" value="RNase_H-like_dom_plant"/>
</dbReference>
<evidence type="ECO:0000313" key="4">
    <source>
        <dbReference type="Proteomes" id="UP000712600"/>
    </source>
</evidence>
<organism evidence="3 4">
    <name type="scientific">Brassica cretica</name>
    <name type="common">Mustard</name>
    <dbReference type="NCBI Taxonomy" id="69181"/>
    <lineage>
        <taxon>Eukaryota</taxon>
        <taxon>Viridiplantae</taxon>
        <taxon>Streptophyta</taxon>
        <taxon>Embryophyta</taxon>
        <taxon>Tracheophyta</taxon>
        <taxon>Spermatophyta</taxon>
        <taxon>Magnoliopsida</taxon>
        <taxon>eudicotyledons</taxon>
        <taxon>Gunneridae</taxon>
        <taxon>Pentapetalae</taxon>
        <taxon>rosids</taxon>
        <taxon>malvids</taxon>
        <taxon>Brassicales</taxon>
        <taxon>Brassicaceae</taxon>
        <taxon>Brassiceae</taxon>
        <taxon>Brassica</taxon>
    </lineage>
</organism>
<sequence>MTLEDEGTVDEEEMNPQEHKMFPNDLDNNGLPLTERIFEEEDWLDDGNDFGDADGNDFGEEVTDFMEEDDLLGEELQDEGDKRSSIEISGFVKTISATAGTIGDETKSGEIASLAVDSKNGRPAKVTISPASRDSVPSTKKNNGGRSPSTIGVSLRQRNLMAGIASPKAFAAGHGLCGTKAGQLGPSLSAECWRKSNLPEDEEEEENLSAPPVSPTPPMNPQRPTCQIDASWIDNGTVSGLGWFYKDQMGVEKFGLQGCRKSLSPFHAEMEGLIWAKLCLREFHCTAIHMETDCSNLVEMLDNPAVWLAFASELVSFRLLKDGFSDFSISCIPRTRNLRAYSLAKEARISGTLFFHIDQTQSDKTSIRNDVDSTTT</sequence>
<accession>A0A8S9P2F8</accession>
<dbReference type="PANTHER" id="PTHR47074:SF49">
    <property type="entry name" value="POLYNUCLEOTIDYL TRANSFERASE, RIBONUCLEASE H-LIKE SUPERFAMILY PROTEIN"/>
    <property type="match status" value="1"/>
</dbReference>
<dbReference type="SUPFAM" id="SSF53098">
    <property type="entry name" value="Ribonuclease H-like"/>
    <property type="match status" value="1"/>
</dbReference>
<name>A0A8S9P2F8_BRACR</name>
<evidence type="ECO:0000256" key="1">
    <source>
        <dbReference type="SAM" id="MobiDB-lite"/>
    </source>
</evidence>
<feature type="compositionally biased region" description="Polar residues" evidence="1">
    <location>
        <begin position="129"/>
        <end position="152"/>
    </location>
</feature>
<feature type="compositionally biased region" description="Acidic residues" evidence="1">
    <location>
        <begin position="1"/>
        <end position="15"/>
    </location>
</feature>
<dbReference type="InterPro" id="IPR002156">
    <property type="entry name" value="RNaseH_domain"/>
</dbReference>
<feature type="region of interest" description="Disordered" evidence="1">
    <location>
        <begin position="195"/>
        <end position="221"/>
    </location>
</feature>
<feature type="region of interest" description="Disordered" evidence="1">
    <location>
        <begin position="120"/>
        <end position="152"/>
    </location>
</feature>
<dbReference type="PANTHER" id="PTHR47074">
    <property type="entry name" value="BNAC02G40300D PROTEIN"/>
    <property type="match status" value="1"/>
</dbReference>
<dbReference type="EMBL" id="QGKX02001521">
    <property type="protein sequence ID" value="KAF3511358.1"/>
    <property type="molecule type" value="Genomic_DNA"/>
</dbReference>
<evidence type="ECO:0000259" key="2">
    <source>
        <dbReference type="Pfam" id="PF13456"/>
    </source>
</evidence>
<dbReference type="InterPro" id="IPR052929">
    <property type="entry name" value="RNase_H-like_EbsB-rel"/>
</dbReference>
<dbReference type="InterPro" id="IPR012337">
    <property type="entry name" value="RNaseH-like_sf"/>
</dbReference>
<protein>
    <recommendedName>
        <fullName evidence="2">RNase H type-1 domain-containing protein</fullName>
    </recommendedName>
</protein>
<dbReference type="AlphaFoldDB" id="A0A8S9P2F8"/>
<dbReference type="Proteomes" id="UP000712600">
    <property type="component" value="Unassembled WGS sequence"/>
</dbReference>
<evidence type="ECO:0000313" key="3">
    <source>
        <dbReference type="EMBL" id="KAF3511358.1"/>
    </source>
</evidence>
<feature type="domain" description="RNase H type-1" evidence="2">
    <location>
        <begin position="228"/>
        <end position="347"/>
    </location>
</feature>
<feature type="compositionally biased region" description="Pro residues" evidence="1">
    <location>
        <begin position="212"/>
        <end position="221"/>
    </location>
</feature>
<dbReference type="GO" id="GO:0003676">
    <property type="term" value="F:nucleic acid binding"/>
    <property type="evidence" value="ECO:0007669"/>
    <property type="project" value="InterPro"/>
</dbReference>